<feature type="repeat" description="WD" evidence="1">
    <location>
        <begin position="75"/>
        <end position="107"/>
    </location>
</feature>
<dbReference type="GO" id="GO:0097361">
    <property type="term" value="C:cytosolic [4Fe-4S] assembly targeting complex"/>
    <property type="evidence" value="ECO:0007669"/>
    <property type="project" value="TreeGrafter"/>
</dbReference>
<dbReference type="PANTHER" id="PTHR19920:SF0">
    <property type="entry name" value="CYTOSOLIC IRON-SULFUR PROTEIN ASSEMBLY PROTEIN CIAO1-RELATED"/>
    <property type="match status" value="1"/>
</dbReference>
<dbReference type="PANTHER" id="PTHR19920">
    <property type="entry name" value="WD40 PROTEIN CIAO1"/>
    <property type="match status" value="1"/>
</dbReference>
<keyword evidence="3" id="KW-1185">Reference proteome</keyword>
<dbReference type="PROSITE" id="PS50082">
    <property type="entry name" value="WD_REPEATS_2"/>
    <property type="match status" value="1"/>
</dbReference>
<dbReference type="AlphaFoldDB" id="A0A8S1KST1"/>
<gene>
    <name evidence="2" type="ORF">PSON_ATCC_30995.1.T0120121</name>
</gene>
<evidence type="ECO:0000256" key="1">
    <source>
        <dbReference type="PROSITE-ProRule" id="PRU00221"/>
    </source>
</evidence>
<dbReference type="GO" id="GO:0016226">
    <property type="term" value="P:iron-sulfur cluster assembly"/>
    <property type="evidence" value="ECO:0007669"/>
    <property type="project" value="TreeGrafter"/>
</dbReference>
<protein>
    <recommendedName>
        <fullName evidence="4">WD40-repeat-containing domain</fullName>
    </recommendedName>
</protein>
<reference evidence="2" key="1">
    <citation type="submission" date="2021-01" db="EMBL/GenBank/DDBJ databases">
        <authorList>
            <consortium name="Genoscope - CEA"/>
            <person name="William W."/>
        </authorList>
    </citation>
    <scope>NUCLEOTIDE SEQUENCE</scope>
</reference>
<dbReference type="SMART" id="SM00320">
    <property type="entry name" value="WD40"/>
    <property type="match status" value="3"/>
</dbReference>
<accession>A0A8S1KST1</accession>
<dbReference type="EMBL" id="CAJJDN010000012">
    <property type="protein sequence ID" value="CAD8058278.1"/>
    <property type="molecule type" value="Genomic_DNA"/>
</dbReference>
<name>A0A8S1KST1_9CILI</name>
<evidence type="ECO:0000313" key="3">
    <source>
        <dbReference type="Proteomes" id="UP000692954"/>
    </source>
</evidence>
<proteinExistence type="predicted"/>
<keyword evidence="1" id="KW-0853">WD repeat</keyword>
<dbReference type="Proteomes" id="UP000692954">
    <property type="component" value="Unassembled WGS sequence"/>
</dbReference>
<organism evidence="2 3">
    <name type="scientific">Paramecium sonneborni</name>
    <dbReference type="NCBI Taxonomy" id="65129"/>
    <lineage>
        <taxon>Eukaryota</taxon>
        <taxon>Sar</taxon>
        <taxon>Alveolata</taxon>
        <taxon>Ciliophora</taxon>
        <taxon>Intramacronucleata</taxon>
        <taxon>Oligohymenophorea</taxon>
        <taxon>Peniculida</taxon>
        <taxon>Parameciidae</taxon>
        <taxon>Paramecium</taxon>
    </lineage>
</organism>
<dbReference type="InterPro" id="IPR001680">
    <property type="entry name" value="WD40_rpt"/>
</dbReference>
<comment type="caution">
    <text evidence="2">The sequence shown here is derived from an EMBL/GenBank/DDBJ whole genome shotgun (WGS) entry which is preliminary data.</text>
</comment>
<sequence>MCSDITIDIESSKISQETISRECENAYNLINSLEHFKQCKAFGFNKSNDIWVLGSGFEILVCEYQNETLRVEQVLQGHQSCVSNILYSNKEDMFFSVGSWDDNVIVWRRDQKRKWNKQYLNYKVDQTRDFEIIQLILNEDEDELIGVMDYNFLIVWKKGLQNQWENSQVISISKNELSQILQVSYDKEFKKIITITLNGQVQILSKNLQEQWKKQQSIYLKALKGKKFYNRDIDSLILQCQNAEFLLFHFNKENELYEECHVKIPSSTKTQLYQFIESNFQTSQIQEIYALQKEKQLQILKMDERKQYQKIQTIQFEQNFFYQFTKNNQYLITWDYSKCLKIWKQKND</sequence>
<evidence type="ECO:0008006" key="4">
    <source>
        <dbReference type="Google" id="ProtNLM"/>
    </source>
</evidence>
<dbReference type="OrthoDB" id="294625at2759"/>
<evidence type="ECO:0000313" key="2">
    <source>
        <dbReference type="EMBL" id="CAD8058278.1"/>
    </source>
</evidence>